<dbReference type="EMBL" id="CACVKT020005878">
    <property type="protein sequence ID" value="CAC5398291.1"/>
    <property type="molecule type" value="Genomic_DNA"/>
</dbReference>
<name>A0A6J8CR81_MYTCO</name>
<evidence type="ECO:0008006" key="5">
    <source>
        <dbReference type="Google" id="ProtNLM"/>
    </source>
</evidence>
<dbReference type="PANTHER" id="PTHR33223:SF6">
    <property type="entry name" value="CCHC-TYPE DOMAIN-CONTAINING PROTEIN"/>
    <property type="match status" value="1"/>
</dbReference>
<feature type="compositionally biased region" description="Basic and acidic residues" evidence="2">
    <location>
        <begin position="133"/>
        <end position="142"/>
    </location>
</feature>
<evidence type="ECO:0000256" key="2">
    <source>
        <dbReference type="SAM" id="MobiDB-lite"/>
    </source>
</evidence>
<protein>
    <recommendedName>
        <fullName evidence="5">CCHC-type domain-containing protein</fullName>
    </recommendedName>
</protein>
<feature type="region of interest" description="Disordered" evidence="2">
    <location>
        <begin position="472"/>
        <end position="493"/>
    </location>
</feature>
<dbReference type="GO" id="GO:0008270">
    <property type="term" value="F:zinc ion binding"/>
    <property type="evidence" value="ECO:0007669"/>
    <property type="project" value="InterPro"/>
</dbReference>
<evidence type="ECO:0000256" key="1">
    <source>
        <dbReference type="SAM" id="Coils"/>
    </source>
</evidence>
<dbReference type="Proteomes" id="UP000507470">
    <property type="component" value="Unassembled WGS sequence"/>
</dbReference>
<feature type="coiled-coil region" evidence="1">
    <location>
        <begin position="11"/>
        <end position="75"/>
    </location>
</feature>
<dbReference type="InterPro" id="IPR036875">
    <property type="entry name" value="Znf_CCHC_sf"/>
</dbReference>
<gene>
    <name evidence="3" type="ORF">MCOR_32671</name>
</gene>
<dbReference type="Gene3D" id="4.10.60.10">
    <property type="entry name" value="Zinc finger, CCHC-type"/>
    <property type="match status" value="1"/>
</dbReference>
<feature type="region of interest" description="Disordered" evidence="2">
    <location>
        <begin position="133"/>
        <end position="181"/>
    </location>
</feature>
<dbReference type="SUPFAM" id="SSF57756">
    <property type="entry name" value="Retrovirus zinc finger-like domains"/>
    <property type="match status" value="1"/>
</dbReference>
<feature type="compositionally biased region" description="Polar residues" evidence="2">
    <location>
        <begin position="389"/>
        <end position="399"/>
    </location>
</feature>
<dbReference type="OrthoDB" id="6160297at2759"/>
<keyword evidence="1" id="KW-0175">Coiled coil</keyword>
<keyword evidence="4" id="KW-1185">Reference proteome</keyword>
<feature type="compositionally biased region" description="Polar residues" evidence="2">
    <location>
        <begin position="143"/>
        <end position="179"/>
    </location>
</feature>
<reference evidence="3 4" key="1">
    <citation type="submission" date="2020-06" db="EMBL/GenBank/DDBJ databases">
        <authorList>
            <person name="Li R."/>
            <person name="Bekaert M."/>
        </authorList>
    </citation>
    <scope>NUCLEOTIDE SEQUENCE [LARGE SCALE GENOMIC DNA]</scope>
    <source>
        <strain evidence="4">wild</strain>
    </source>
</reference>
<evidence type="ECO:0000313" key="4">
    <source>
        <dbReference type="Proteomes" id="UP000507470"/>
    </source>
</evidence>
<accession>A0A6J8CR81</accession>
<feature type="region of interest" description="Disordered" evidence="2">
    <location>
        <begin position="425"/>
        <end position="449"/>
    </location>
</feature>
<proteinExistence type="predicted"/>
<feature type="region of interest" description="Disordered" evidence="2">
    <location>
        <begin position="381"/>
        <end position="400"/>
    </location>
</feature>
<evidence type="ECO:0000313" key="3">
    <source>
        <dbReference type="EMBL" id="CAC5398291.1"/>
    </source>
</evidence>
<dbReference type="GO" id="GO:0003676">
    <property type="term" value="F:nucleic acid binding"/>
    <property type="evidence" value="ECO:0007669"/>
    <property type="project" value="InterPro"/>
</dbReference>
<organism evidence="3 4">
    <name type="scientific">Mytilus coruscus</name>
    <name type="common">Sea mussel</name>
    <dbReference type="NCBI Taxonomy" id="42192"/>
    <lineage>
        <taxon>Eukaryota</taxon>
        <taxon>Metazoa</taxon>
        <taxon>Spiralia</taxon>
        <taxon>Lophotrochozoa</taxon>
        <taxon>Mollusca</taxon>
        <taxon>Bivalvia</taxon>
        <taxon>Autobranchia</taxon>
        <taxon>Pteriomorphia</taxon>
        <taxon>Mytilida</taxon>
        <taxon>Mytiloidea</taxon>
        <taxon>Mytilidae</taxon>
        <taxon>Mytilinae</taxon>
        <taxon>Mytilus</taxon>
    </lineage>
</organism>
<dbReference type="PANTHER" id="PTHR33223">
    <property type="entry name" value="CCHC-TYPE DOMAIN-CONTAINING PROTEIN"/>
    <property type="match status" value="1"/>
</dbReference>
<feature type="compositionally biased region" description="Low complexity" evidence="2">
    <location>
        <begin position="425"/>
        <end position="440"/>
    </location>
</feature>
<dbReference type="AlphaFoldDB" id="A0A6J8CR81"/>
<sequence length="493" mass="57771">MEEKNEYAKLIEEIKQKYAMESLALQEFNQQEKEKLLIKVDQDKLEKLEKQKEQMDLLEIERREMKDMMESIEKKFEIEKAVFMEKTNQLITKLNEERATQALTIEREKLARKKCDRLEEEIKHLQMSKRVTETIVQHEKNPKSNIQATETSKVTDTSNTVQIPEQNKQPNSSGPSSQRLPCYDGKTEWKPYYMQFIHFSNRYRWDSKQRLDRLIECLRDKALKFYSTRPPSVQNDFVLLSEKMNPRFRNKDLPYTIRRKLQEVRQNIDETVEEFAERVQEMATDGYGPNTRENVVETISVDAFSKGCSDKKATLFAMEKNPITLDTALQCVKSSIHNQRIVLGKRQEVVKRVHFDSDTDSEIESSEFAVRALNSYDRRSSTSYDRRQTPSSDWQSSVESRLKKTEQDIGDIKVDVSKILMAVSRQSISSPNRRSISPGRSPDRSNDECFRCHEKGHYARNYPNTTAVARIPRSSSPKPIERDQHLNYQGLKK</sequence>